<dbReference type="GO" id="GO:0005634">
    <property type="term" value="C:nucleus"/>
    <property type="evidence" value="ECO:0007669"/>
    <property type="project" value="TreeGrafter"/>
</dbReference>
<feature type="compositionally biased region" description="Polar residues" evidence="1">
    <location>
        <begin position="10"/>
        <end position="23"/>
    </location>
</feature>
<keyword evidence="3" id="KW-0808">Transferase</keyword>
<evidence type="ECO:0000256" key="1">
    <source>
        <dbReference type="SAM" id="MobiDB-lite"/>
    </source>
</evidence>
<gene>
    <name evidence="3" type="ORF">EDB92DRAFT_1852407</name>
</gene>
<accession>A0AAD4LJ80</accession>
<dbReference type="GO" id="GO:0004674">
    <property type="term" value="F:protein serine/threonine kinase activity"/>
    <property type="evidence" value="ECO:0007669"/>
    <property type="project" value="TreeGrafter"/>
</dbReference>
<dbReference type="Gene3D" id="1.10.510.10">
    <property type="entry name" value="Transferase(Phosphotransferase) domain 1"/>
    <property type="match status" value="1"/>
</dbReference>
<dbReference type="PANTHER" id="PTHR44167:SF24">
    <property type="entry name" value="SERINE_THREONINE-PROTEIN KINASE CHK2"/>
    <property type="match status" value="1"/>
</dbReference>
<dbReference type="GO" id="GO:0044773">
    <property type="term" value="P:mitotic DNA damage checkpoint signaling"/>
    <property type="evidence" value="ECO:0007669"/>
    <property type="project" value="TreeGrafter"/>
</dbReference>
<feature type="region of interest" description="Disordered" evidence="1">
    <location>
        <begin position="1"/>
        <end position="32"/>
    </location>
</feature>
<dbReference type="GO" id="GO:0005524">
    <property type="term" value="F:ATP binding"/>
    <property type="evidence" value="ECO:0007669"/>
    <property type="project" value="InterPro"/>
</dbReference>
<dbReference type="Proteomes" id="UP001201163">
    <property type="component" value="Unassembled WGS sequence"/>
</dbReference>
<dbReference type="EMBL" id="JAKELL010000016">
    <property type="protein sequence ID" value="KAH8994039.1"/>
    <property type="molecule type" value="Genomic_DNA"/>
</dbReference>
<protein>
    <submittedName>
        <fullName evidence="3">Kinase-like domain-containing protein</fullName>
    </submittedName>
</protein>
<evidence type="ECO:0000259" key="2">
    <source>
        <dbReference type="PROSITE" id="PS50011"/>
    </source>
</evidence>
<dbReference type="PROSITE" id="PS50011">
    <property type="entry name" value="PROTEIN_KINASE_DOM"/>
    <property type="match status" value="1"/>
</dbReference>
<reference evidence="3" key="1">
    <citation type="submission" date="2022-01" db="EMBL/GenBank/DDBJ databases">
        <title>Comparative genomics reveals a dynamic genome evolution in the ectomycorrhizal milk-cap (Lactarius) mushrooms.</title>
        <authorList>
            <consortium name="DOE Joint Genome Institute"/>
            <person name="Lebreton A."/>
            <person name="Tang N."/>
            <person name="Kuo A."/>
            <person name="LaButti K."/>
            <person name="Drula E."/>
            <person name="Barry K."/>
            <person name="Clum A."/>
            <person name="Lipzen A."/>
            <person name="Mousain D."/>
            <person name="Ng V."/>
            <person name="Wang R."/>
            <person name="Wang X."/>
            <person name="Dai Y."/>
            <person name="Henrissat B."/>
            <person name="Grigoriev I.V."/>
            <person name="Guerin-Laguette A."/>
            <person name="Yu F."/>
            <person name="Martin F.M."/>
        </authorList>
    </citation>
    <scope>NUCLEOTIDE SEQUENCE</scope>
    <source>
        <strain evidence="3">QP</strain>
    </source>
</reference>
<feature type="domain" description="Protein kinase" evidence="2">
    <location>
        <begin position="123"/>
        <end position="393"/>
    </location>
</feature>
<sequence length="393" mass="44216">MLHTDHRQTLSKLSTGTVQSPSAPLTPMRTVPPMGSVAVKRITLTSKKNWWMVELDEEENKLNASQTFPPPSAEPTLNDYVPDHPLPTTSVPASPIYHAPHRNPGTIFSFPTPSIYAAPHNPTAALPPFAQGSASELFKCVVKKPEVIQLEINDEMQSNALDVATQFLAELRVYTRVAPHRNIPIFLGCLDGIGMVLEFLEGGTLYDYLKQHAPFSRIQLRDFHNQLLDALTHLHAYGLSHGDLSLLNVQVLERRGDLTLKLIDFGRSVSADSSYAPPDGDPVDPWGYLNPERNEPRVEQILPGTRPFSAPEILRGECQDAQLADAYSFGMVLVCLERGQLVDVKPWNQRKDVHPADLLEGCTLFEERIRQYLRRWNERRRLSREDMMDDVTD</sequence>
<keyword evidence="4" id="KW-1185">Reference proteome</keyword>
<organism evidence="3 4">
    <name type="scientific">Lactarius akahatsu</name>
    <dbReference type="NCBI Taxonomy" id="416441"/>
    <lineage>
        <taxon>Eukaryota</taxon>
        <taxon>Fungi</taxon>
        <taxon>Dikarya</taxon>
        <taxon>Basidiomycota</taxon>
        <taxon>Agaricomycotina</taxon>
        <taxon>Agaricomycetes</taxon>
        <taxon>Russulales</taxon>
        <taxon>Russulaceae</taxon>
        <taxon>Lactarius</taxon>
    </lineage>
</organism>
<name>A0AAD4LJ80_9AGAM</name>
<dbReference type="AlphaFoldDB" id="A0AAD4LJ80"/>
<keyword evidence="3" id="KW-0418">Kinase</keyword>
<evidence type="ECO:0000313" key="3">
    <source>
        <dbReference type="EMBL" id="KAH8994039.1"/>
    </source>
</evidence>
<comment type="caution">
    <text evidence="3">The sequence shown here is derived from an EMBL/GenBank/DDBJ whole genome shotgun (WGS) entry which is preliminary data.</text>
</comment>
<dbReference type="SUPFAM" id="SSF56112">
    <property type="entry name" value="Protein kinase-like (PK-like)"/>
    <property type="match status" value="1"/>
</dbReference>
<dbReference type="PANTHER" id="PTHR44167">
    <property type="entry name" value="OVARIAN-SPECIFIC SERINE/THREONINE-PROTEIN KINASE LOK-RELATED"/>
    <property type="match status" value="1"/>
</dbReference>
<dbReference type="Pfam" id="PF00069">
    <property type="entry name" value="Pkinase"/>
    <property type="match status" value="1"/>
</dbReference>
<dbReference type="InterPro" id="IPR011009">
    <property type="entry name" value="Kinase-like_dom_sf"/>
</dbReference>
<evidence type="ECO:0000313" key="4">
    <source>
        <dbReference type="Proteomes" id="UP001201163"/>
    </source>
</evidence>
<dbReference type="SMART" id="SM00220">
    <property type="entry name" value="S_TKc"/>
    <property type="match status" value="1"/>
</dbReference>
<dbReference type="InterPro" id="IPR000719">
    <property type="entry name" value="Prot_kinase_dom"/>
</dbReference>
<proteinExistence type="predicted"/>